<comment type="caution">
    <text evidence="2">The sequence shown here is derived from an EMBL/GenBank/DDBJ whole genome shotgun (WGS) entry which is preliminary data.</text>
</comment>
<gene>
    <name evidence="2" type="ORF">DUNSADRAFT_13788</name>
</gene>
<protein>
    <recommendedName>
        <fullName evidence="1">WDHD1/CFT4 second beta-propeller domain-containing protein</fullName>
    </recommendedName>
</protein>
<reference evidence="2" key="1">
    <citation type="submission" date="2017-08" db="EMBL/GenBank/DDBJ databases">
        <authorList>
            <person name="Polle J.E."/>
            <person name="Barry K."/>
            <person name="Cushman J."/>
            <person name="Schmutz J."/>
            <person name="Tran D."/>
            <person name="Hathwaick L.T."/>
            <person name="Yim W.C."/>
            <person name="Jenkins J."/>
            <person name="Mckie-Krisberg Z.M."/>
            <person name="Prochnik S."/>
            <person name="Lindquist E."/>
            <person name="Dockter R.B."/>
            <person name="Adam C."/>
            <person name="Molina H."/>
            <person name="Bunkerborg J."/>
            <person name="Jin E."/>
            <person name="Buchheim M."/>
            <person name="Magnuson J."/>
        </authorList>
    </citation>
    <scope>NUCLEOTIDE SEQUENCE</scope>
    <source>
        <strain evidence="2">CCAP 19/18</strain>
    </source>
</reference>
<dbReference type="PANTHER" id="PTHR19932:SF10">
    <property type="entry name" value="WD REPEAT AND HMG-BOX DNA-BINDING PROTEIN 1"/>
    <property type="match status" value="1"/>
</dbReference>
<proteinExistence type="predicted"/>
<keyword evidence="3" id="KW-1185">Reference proteome</keyword>
<evidence type="ECO:0000313" key="3">
    <source>
        <dbReference type="Proteomes" id="UP000815325"/>
    </source>
</evidence>
<organism evidence="2 3">
    <name type="scientific">Dunaliella salina</name>
    <name type="common">Green alga</name>
    <name type="synonym">Protococcus salinus</name>
    <dbReference type="NCBI Taxonomy" id="3046"/>
    <lineage>
        <taxon>Eukaryota</taxon>
        <taxon>Viridiplantae</taxon>
        <taxon>Chlorophyta</taxon>
        <taxon>core chlorophytes</taxon>
        <taxon>Chlorophyceae</taxon>
        <taxon>CS clade</taxon>
        <taxon>Chlamydomonadales</taxon>
        <taxon>Dunaliellaceae</taxon>
        <taxon>Dunaliella</taxon>
    </lineage>
</organism>
<dbReference type="PANTHER" id="PTHR19932">
    <property type="entry name" value="WD REPEAT AND HMG-BOX DNA BINDING PROTEIN"/>
    <property type="match status" value="1"/>
</dbReference>
<feature type="domain" description="WDHD1/CFT4 second beta-propeller" evidence="1">
    <location>
        <begin position="4"/>
        <end position="60"/>
    </location>
</feature>
<evidence type="ECO:0000313" key="2">
    <source>
        <dbReference type="EMBL" id="KAF5830978.1"/>
    </source>
</evidence>
<dbReference type="Pfam" id="PF12341">
    <property type="entry name" value="Mcl1_mid"/>
    <property type="match status" value="1"/>
</dbReference>
<dbReference type="InterPro" id="IPR022100">
    <property type="entry name" value="WDHD1/CFT4_beta-prop_2nd"/>
</dbReference>
<evidence type="ECO:0000259" key="1">
    <source>
        <dbReference type="Pfam" id="PF12341"/>
    </source>
</evidence>
<sequence>MGGAWLPVWSSATASKSGEVYWPVAIRSQELCSIMCPKHQPYPSVNPRPFFTRLPLQVPVLSVEGGAPALEAELMLTSLRIDSARLRSETAMGLDAVHAADELVGRQAEADRSLLKIFQVMRATTDFKAFVI</sequence>
<name>A0ABQ7G8P2_DUNSA</name>
<dbReference type="Proteomes" id="UP000815325">
    <property type="component" value="Unassembled WGS sequence"/>
</dbReference>
<accession>A0ABQ7G8P2</accession>
<dbReference type="EMBL" id="MU069989">
    <property type="protein sequence ID" value="KAF5830978.1"/>
    <property type="molecule type" value="Genomic_DNA"/>
</dbReference>